<dbReference type="EMBL" id="JBHMAF010000017">
    <property type="protein sequence ID" value="MFB9757794.1"/>
    <property type="molecule type" value="Genomic_DNA"/>
</dbReference>
<evidence type="ECO:0000313" key="2">
    <source>
        <dbReference type="EMBL" id="MFB9757794.1"/>
    </source>
</evidence>
<dbReference type="Proteomes" id="UP001589609">
    <property type="component" value="Unassembled WGS sequence"/>
</dbReference>
<evidence type="ECO:0000313" key="3">
    <source>
        <dbReference type="Proteomes" id="UP001589609"/>
    </source>
</evidence>
<name>A0ABV5WB29_9BACI</name>
<accession>A0ABV5WB29</accession>
<feature type="chain" id="PRO_5046515706" evidence="1">
    <location>
        <begin position="23"/>
        <end position="131"/>
    </location>
</feature>
<protein>
    <submittedName>
        <fullName evidence="2">DUF3888 domain-containing protein</fullName>
    </submittedName>
</protein>
<keyword evidence="1" id="KW-0732">Signal</keyword>
<dbReference type="RefSeq" id="WP_379948051.1">
    <property type="nucleotide sequence ID" value="NZ_JBHMAF010000017.1"/>
</dbReference>
<dbReference type="Pfam" id="PF13027">
    <property type="entry name" value="DUF3888"/>
    <property type="match status" value="1"/>
</dbReference>
<comment type="caution">
    <text evidence="2">The sequence shown here is derived from an EMBL/GenBank/DDBJ whole genome shotgun (WGS) entry which is preliminary data.</text>
</comment>
<feature type="signal peptide" evidence="1">
    <location>
        <begin position="1"/>
        <end position="22"/>
    </location>
</feature>
<dbReference type="InterPro" id="IPR024984">
    <property type="entry name" value="DUF3888"/>
</dbReference>
<evidence type="ECO:0000256" key="1">
    <source>
        <dbReference type="SAM" id="SignalP"/>
    </source>
</evidence>
<reference evidence="2 3" key="1">
    <citation type="submission" date="2024-09" db="EMBL/GenBank/DDBJ databases">
        <authorList>
            <person name="Sun Q."/>
            <person name="Mori K."/>
        </authorList>
    </citation>
    <scope>NUCLEOTIDE SEQUENCE [LARGE SCALE GENOMIC DNA]</scope>
    <source>
        <strain evidence="2 3">JCM 11201</strain>
    </source>
</reference>
<organism evidence="2 3">
    <name type="scientific">Ectobacillus funiculus</name>
    <dbReference type="NCBI Taxonomy" id="137993"/>
    <lineage>
        <taxon>Bacteria</taxon>
        <taxon>Bacillati</taxon>
        <taxon>Bacillota</taxon>
        <taxon>Bacilli</taxon>
        <taxon>Bacillales</taxon>
        <taxon>Bacillaceae</taxon>
        <taxon>Ectobacillus</taxon>
    </lineage>
</organism>
<keyword evidence="3" id="KW-1185">Reference proteome</keyword>
<proteinExistence type="predicted"/>
<sequence length="131" mass="14991">MNKRMCAAVTCFFLYSSSAALASTPSFPMLEDAFFSVLFPQINEAIQKSYGEQKKYDCPKIVEMKKLYSGTYLFQSSIEVITYHQKPQGKPEPPFEKVRITFDNEQGEWEVKSTKLTRLPDSTNLACRKPV</sequence>
<gene>
    <name evidence="2" type="ORF">ACFFMS_04450</name>
</gene>